<dbReference type="Proteomes" id="UP000184514">
    <property type="component" value="Unassembled WGS sequence"/>
</dbReference>
<feature type="region of interest" description="Disordered" evidence="1">
    <location>
        <begin position="1"/>
        <end position="38"/>
    </location>
</feature>
<sequence>MNSNKPDTSNFGNSTYNKHDDHKGHAPRRARGKTRLTKEEMLEQMKKNAAEKAGKA</sequence>
<name>A0A1L9NXP5_9RHOB</name>
<feature type="compositionally biased region" description="Polar residues" evidence="1">
    <location>
        <begin position="1"/>
        <end position="16"/>
    </location>
</feature>
<dbReference type="RefSeq" id="WP_170124823.1">
    <property type="nucleotide sequence ID" value="NZ_JABBAN010000279.1"/>
</dbReference>
<gene>
    <name evidence="2" type="ORF">PFRI_18350</name>
</gene>
<evidence type="ECO:0000313" key="3">
    <source>
        <dbReference type="Proteomes" id="UP000184514"/>
    </source>
</evidence>
<evidence type="ECO:0000256" key="1">
    <source>
        <dbReference type="SAM" id="MobiDB-lite"/>
    </source>
</evidence>
<reference evidence="2 3" key="1">
    <citation type="submission" date="2016-10" db="EMBL/GenBank/DDBJ databases">
        <title>Genome sequence of Planktotalea frisia SH6-1.</title>
        <authorList>
            <person name="Poehlein A."/>
            <person name="Bakenhus I."/>
            <person name="Voget S."/>
            <person name="Brinkhoff T."/>
            <person name="Simon M."/>
        </authorList>
    </citation>
    <scope>NUCLEOTIDE SEQUENCE [LARGE SCALE GENOMIC DNA]</scope>
    <source>
        <strain evidence="2 3">SH6-1</strain>
    </source>
</reference>
<organism evidence="2 3">
    <name type="scientific">Planktotalea frisia</name>
    <dbReference type="NCBI Taxonomy" id="696762"/>
    <lineage>
        <taxon>Bacteria</taxon>
        <taxon>Pseudomonadati</taxon>
        <taxon>Pseudomonadota</taxon>
        <taxon>Alphaproteobacteria</taxon>
        <taxon>Rhodobacterales</taxon>
        <taxon>Paracoccaceae</taxon>
        <taxon>Planktotalea</taxon>
    </lineage>
</organism>
<keyword evidence="3" id="KW-1185">Reference proteome</keyword>
<dbReference type="STRING" id="696762.PFRI_18350"/>
<dbReference type="EMBL" id="MLCB01000126">
    <property type="protein sequence ID" value="OJI93934.1"/>
    <property type="molecule type" value="Genomic_DNA"/>
</dbReference>
<dbReference type="AlphaFoldDB" id="A0A1L9NXP5"/>
<protein>
    <submittedName>
        <fullName evidence="2">Uncharacterized protein</fullName>
    </submittedName>
</protein>
<feature type="compositionally biased region" description="Basic residues" evidence="1">
    <location>
        <begin position="25"/>
        <end position="35"/>
    </location>
</feature>
<accession>A0A1L9NXP5</accession>
<evidence type="ECO:0000313" key="2">
    <source>
        <dbReference type="EMBL" id="OJI93934.1"/>
    </source>
</evidence>
<proteinExistence type="predicted"/>
<comment type="caution">
    <text evidence="2">The sequence shown here is derived from an EMBL/GenBank/DDBJ whole genome shotgun (WGS) entry which is preliminary data.</text>
</comment>